<feature type="region of interest" description="Disordered" evidence="14">
    <location>
        <begin position="731"/>
        <end position="815"/>
    </location>
</feature>
<evidence type="ECO:0000256" key="6">
    <source>
        <dbReference type="ARBA" id="ARBA00022840"/>
    </source>
</evidence>
<dbReference type="CDD" id="cd19500">
    <property type="entry name" value="RecA-like_Lon"/>
    <property type="match status" value="1"/>
</dbReference>
<dbReference type="AlphaFoldDB" id="A0A218VSA8"/>
<dbReference type="GO" id="GO:0043565">
    <property type="term" value="F:sequence-specific DNA binding"/>
    <property type="evidence" value="ECO:0007669"/>
    <property type="project" value="UniProtKB-UniRule"/>
</dbReference>
<reference evidence="17" key="2">
    <citation type="submission" date="2017-06" db="EMBL/GenBank/DDBJ databases">
        <title>The pomegranate genome and the genomics of punicalagin biosynthesis.</title>
        <authorList>
            <person name="Xu C."/>
        </authorList>
    </citation>
    <scope>NUCLEOTIDE SEQUENCE [LARGE SCALE GENOMIC DNA]</scope>
    <source>
        <tissue evidence="17">Fresh leaf</tissue>
    </source>
</reference>
<evidence type="ECO:0000256" key="2">
    <source>
        <dbReference type="ARBA" id="ARBA00022670"/>
    </source>
</evidence>
<evidence type="ECO:0000259" key="15">
    <source>
        <dbReference type="PROSITE" id="PS51786"/>
    </source>
</evidence>
<evidence type="ECO:0000256" key="10">
    <source>
        <dbReference type="ARBA" id="ARBA00058071"/>
    </source>
</evidence>
<evidence type="ECO:0000313" key="20">
    <source>
        <dbReference type="RefSeq" id="XP_031404739.1"/>
    </source>
</evidence>
<dbReference type="GO" id="GO:0004176">
    <property type="term" value="F:ATP-dependent peptidase activity"/>
    <property type="evidence" value="ECO:0007669"/>
    <property type="project" value="UniProtKB-UniRule"/>
</dbReference>
<dbReference type="Gene3D" id="1.10.8.60">
    <property type="match status" value="1"/>
</dbReference>
<dbReference type="GO" id="GO:0003697">
    <property type="term" value="F:single-stranded DNA binding"/>
    <property type="evidence" value="ECO:0007669"/>
    <property type="project" value="TreeGrafter"/>
</dbReference>
<keyword evidence="8 11" id="KW-0496">Mitochondrion</keyword>
<evidence type="ECO:0000256" key="13">
    <source>
        <dbReference type="RuleBase" id="RU000591"/>
    </source>
</evidence>
<dbReference type="Gene3D" id="1.20.5.5270">
    <property type="match status" value="1"/>
</dbReference>
<evidence type="ECO:0000256" key="4">
    <source>
        <dbReference type="ARBA" id="ARBA00022801"/>
    </source>
</evidence>
<evidence type="ECO:0000256" key="7">
    <source>
        <dbReference type="ARBA" id="ARBA00023125"/>
    </source>
</evidence>
<comment type="subunit">
    <text evidence="11">Homohexamer or homoheptamer. Organized in a ring with a central cavity.</text>
</comment>
<evidence type="ECO:0000313" key="21">
    <source>
        <dbReference type="RefSeq" id="XP_031404740.1"/>
    </source>
</evidence>
<dbReference type="InterPro" id="IPR008269">
    <property type="entry name" value="Lon_proteolytic"/>
</dbReference>
<dbReference type="NCBIfam" id="TIGR00763">
    <property type="entry name" value="lon"/>
    <property type="match status" value="1"/>
</dbReference>
<dbReference type="Gene3D" id="3.30.230.10">
    <property type="match status" value="1"/>
</dbReference>
<dbReference type="GO" id="GO:0004252">
    <property type="term" value="F:serine-type endopeptidase activity"/>
    <property type="evidence" value="ECO:0007669"/>
    <property type="project" value="UniProtKB-UniRule"/>
</dbReference>
<dbReference type="Gene3D" id="2.30.130.40">
    <property type="entry name" value="LON domain-like"/>
    <property type="match status" value="1"/>
</dbReference>
<evidence type="ECO:0000256" key="14">
    <source>
        <dbReference type="SAM" id="MobiDB-lite"/>
    </source>
</evidence>
<dbReference type="Gene3D" id="1.20.58.1480">
    <property type="match status" value="1"/>
</dbReference>
<name>A0A218VSA8_PUNGR</name>
<feature type="compositionally biased region" description="Basic and acidic residues" evidence="14">
    <location>
        <begin position="800"/>
        <end position="815"/>
    </location>
</feature>
<dbReference type="SUPFAM" id="SSF54211">
    <property type="entry name" value="Ribosomal protein S5 domain 2-like"/>
    <property type="match status" value="1"/>
</dbReference>
<evidence type="ECO:0000259" key="16">
    <source>
        <dbReference type="PROSITE" id="PS51787"/>
    </source>
</evidence>
<evidence type="ECO:0000256" key="11">
    <source>
        <dbReference type="HAMAP-Rule" id="MF_03120"/>
    </source>
</evidence>
<keyword evidence="4 11" id="KW-0378">Hydrolase</keyword>
<dbReference type="FunFam" id="1.20.58.1480:FF:000006">
    <property type="entry name" value="Lon protease homolog, mitochondrial"/>
    <property type="match status" value="1"/>
</dbReference>
<comment type="catalytic activity">
    <reaction evidence="9 11">
        <text>Hydrolysis of proteins in presence of ATP.</text>
        <dbReference type="EC" id="3.4.21.53"/>
    </reaction>
</comment>
<dbReference type="SUPFAM" id="SSF52540">
    <property type="entry name" value="P-loop containing nucleoside triphosphate hydrolases"/>
    <property type="match status" value="1"/>
</dbReference>
<dbReference type="InterPro" id="IPR020568">
    <property type="entry name" value="Ribosomal_Su5_D2-typ_SF"/>
</dbReference>
<dbReference type="PROSITE" id="PS51786">
    <property type="entry name" value="LON_PROTEOLYTIC"/>
    <property type="match status" value="1"/>
</dbReference>
<gene>
    <name evidence="20 21" type="primary">LOC116213803</name>
    <name evidence="17" type="ORF">CDL15_Pgr020195</name>
</gene>
<dbReference type="EMBL" id="MTKT01006319">
    <property type="protein sequence ID" value="OWM62901.1"/>
    <property type="molecule type" value="Genomic_DNA"/>
</dbReference>
<dbReference type="InterPro" id="IPR027065">
    <property type="entry name" value="Lon_Prtase"/>
</dbReference>
<dbReference type="FunFam" id="2.30.130.40:FF:000007">
    <property type="entry name" value="Lon protease homolog, mitochondrial"/>
    <property type="match status" value="1"/>
</dbReference>
<dbReference type="RefSeq" id="XP_031404739.1">
    <property type="nucleotide sequence ID" value="XM_031548879.1"/>
</dbReference>
<dbReference type="Pfam" id="PF22667">
    <property type="entry name" value="Lon_lid"/>
    <property type="match status" value="1"/>
</dbReference>
<dbReference type="GO" id="GO:0005524">
    <property type="term" value="F:ATP binding"/>
    <property type="evidence" value="ECO:0007669"/>
    <property type="project" value="UniProtKB-UniRule"/>
</dbReference>
<keyword evidence="2 11" id="KW-0645">Protease</keyword>
<evidence type="ECO:0000313" key="18">
    <source>
        <dbReference type="Proteomes" id="UP000197138"/>
    </source>
</evidence>
<dbReference type="InterPro" id="IPR003593">
    <property type="entry name" value="AAA+_ATPase"/>
</dbReference>
<feature type="domain" description="Lon N-terminal" evidence="16">
    <location>
        <begin position="156"/>
        <end position="367"/>
    </location>
</feature>
<feature type="compositionally biased region" description="Low complexity" evidence="14">
    <location>
        <begin position="775"/>
        <end position="786"/>
    </location>
</feature>
<evidence type="ECO:0000256" key="12">
    <source>
        <dbReference type="PROSITE-ProRule" id="PRU01122"/>
    </source>
</evidence>
<comment type="function">
    <text evidence="10 11">ATP-dependent serine protease that mediates the selective degradation of misfolded, unassembled or oxidatively damaged polypeptides as well as certain short-lived regulatory proteins in the mitochondrial matrix. May also have a chaperone function in the assembly of inner membrane protein complexes. Participates in the regulation of mitochondrial gene expression and in the maintenance of the integrity of the mitochondrial genome. Binds to mitochondrial DNA in a site-specific manner.</text>
</comment>
<dbReference type="Proteomes" id="UP000197138">
    <property type="component" value="Unassembled WGS sequence"/>
</dbReference>
<reference evidence="19" key="3">
    <citation type="journal article" date="2020" name="Plant Biotechnol. J.">
        <title>The pomegranate (Punica granatum L.) draft genome dissects genetic divergence between soft- and hard-seeded cultivars.</title>
        <authorList>
            <person name="Luo X."/>
            <person name="Li H."/>
            <person name="Wu Z."/>
            <person name="Yao W."/>
            <person name="Zhao P."/>
            <person name="Cao D."/>
            <person name="Yu H."/>
            <person name="Li K."/>
            <person name="Poudel K."/>
            <person name="Zhao D."/>
            <person name="Zhang F."/>
            <person name="Xia X."/>
            <person name="Chen L."/>
            <person name="Wang Q."/>
            <person name="Jing D."/>
            <person name="Cao S."/>
        </authorList>
    </citation>
    <scope>NUCLEOTIDE SEQUENCE [LARGE SCALE GENOMIC DNA]</scope>
</reference>
<dbReference type="PRINTS" id="PR00830">
    <property type="entry name" value="ENDOLAPTASE"/>
</dbReference>
<feature type="active site" evidence="11 12">
    <location>
        <position position="937"/>
    </location>
</feature>
<evidence type="ECO:0000256" key="1">
    <source>
        <dbReference type="ARBA" id="ARBA00004305"/>
    </source>
</evidence>
<keyword evidence="3 11" id="KW-0547">Nucleotide-binding</keyword>
<dbReference type="InterPro" id="IPR014721">
    <property type="entry name" value="Ribsml_uS5_D2-typ_fold_subgr"/>
</dbReference>
<dbReference type="InterPro" id="IPR003111">
    <property type="entry name" value="Lon_prtase_N"/>
</dbReference>
<dbReference type="FunFam" id="1.10.8.60:FF:000080">
    <property type="entry name" value="Lon protease homolog, mitochondrial"/>
    <property type="match status" value="1"/>
</dbReference>
<evidence type="ECO:0000256" key="9">
    <source>
        <dbReference type="ARBA" id="ARBA00050665"/>
    </source>
</evidence>
<proteinExistence type="inferred from homology"/>
<comment type="similarity">
    <text evidence="11 12 13">Belongs to the peptidase S16 family.</text>
</comment>
<dbReference type="FunFam" id="1.20.5.5270:FF:000001">
    <property type="entry name" value="Lon protease homolog, mitochondrial"/>
    <property type="match status" value="1"/>
</dbReference>
<keyword evidence="6 11" id="KW-0067">ATP-binding</keyword>
<dbReference type="RefSeq" id="XP_031404740.1">
    <property type="nucleotide sequence ID" value="XM_031548880.1"/>
</dbReference>
<dbReference type="Proteomes" id="UP000515151">
    <property type="component" value="Chromosome 7"/>
</dbReference>
<dbReference type="SMART" id="SM00382">
    <property type="entry name" value="AAA"/>
    <property type="match status" value="1"/>
</dbReference>
<dbReference type="Pfam" id="PF05362">
    <property type="entry name" value="Lon_C"/>
    <property type="match status" value="1"/>
</dbReference>
<dbReference type="GeneID" id="116213803"/>
<dbReference type="Gene3D" id="3.40.50.300">
    <property type="entry name" value="P-loop containing nucleotide triphosphate hydrolases"/>
    <property type="match status" value="1"/>
</dbReference>
<evidence type="ECO:0000313" key="17">
    <source>
        <dbReference type="EMBL" id="OWM62901.1"/>
    </source>
</evidence>
<dbReference type="InterPro" id="IPR027503">
    <property type="entry name" value="Lonm_euk"/>
</dbReference>
<evidence type="ECO:0000256" key="3">
    <source>
        <dbReference type="ARBA" id="ARBA00022741"/>
    </source>
</evidence>
<dbReference type="InterPro" id="IPR008268">
    <property type="entry name" value="Peptidase_S16_AS"/>
</dbReference>
<evidence type="ECO:0000256" key="5">
    <source>
        <dbReference type="ARBA" id="ARBA00022825"/>
    </source>
</evidence>
<evidence type="ECO:0000256" key="8">
    <source>
        <dbReference type="ARBA" id="ARBA00023128"/>
    </source>
</evidence>
<dbReference type="GO" id="GO:0005759">
    <property type="term" value="C:mitochondrial matrix"/>
    <property type="evidence" value="ECO:0007669"/>
    <property type="project" value="UniProtKB-SubCell"/>
</dbReference>
<dbReference type="InterPro" id="IPR054594">
    <property type="entry name" value="Lon_lid"/>
</dbReference>
<dbReference type="PANTHER" id="PTHR43718">
    <property type="entry name" value="LON PROTEASE"/>
    <property type="match status" value="1"/>
</dbReference>
<dbReference type="InterPro" id="IPR003959">
    <property type="entry name" value="ATPase_AAA_core"/>
</dbReference>
<dbReference type="InterPro" id="IPR004815">
    <property type="entry name" value="Lon_bac/euk-typ"/>
</dbReference>
<dbReference type="PROSITE" id="PS01046">
    <property type="entry name" value="LON_SER"/>
    <property type="match status" value="1"/>
</dbReference>
<reference evidence="20 21" key="4">
    <citation type="submission" date="2025-04" db="UniProtKB">
        <authorList>
            <consortium name="RefSeq"/>
        </authorList>
    </citation>
    <scope>IDENTIFICATION</scope>
    <source>
        <tissue evidence="20 21">Leaf</tissue>
    </source>
</reference>
<comment type="subcellular location">
    <subcellularLocation>
        <location evidence="1 11">Mitochondrion matrix</location>
    </subcellularLocation>
</comment>
<dbReference type="OrthoDB" id="2411602at2759"/>
<dbReference type="InterPro" id="IPR015947">
    <property type="entry name" value="PUA-like_sf"/>
</dbReference>
<keyword evidence="19" id="KW-1185">Reference proteome</keyword>
<dbReference type="Pfam" id="PF02190">
    <property type="entry name" value="LON_substr_bdg"/>
    <property type="match status" value="1"/>
</dbReference>
<feature type="compositionally biased region" description="Basic and acidic residues" evidence="14">
    <location>
        <begin position="749"/>
        <end position="764"/>
    </location>
</feature>
<dbReference type="FunFam" id="3.40.50.300:FF:000021">
    <property type="entry name" value="Lon protease homolog"/>
    <property type="match status" value="1"/>
</dbReference>
<feature type="binding site" evidence="11">
    <location>
        <begin position="522"/>
        <end position="529"/>
    </location>
    <ligand>
        <name>ATP</name>
        <dbReference type="ChEBI" id="CHEBI:30616"/>
    </ligand>
</feature>
<accession>A0A218VSA8</accession>
<dbReference type="PANTHER" id="PTHR43718:SF2">
    <property type="entry name" value="LON PROTEASE HOMOLOG, MITOCHONDRIAL"/>
    <property type="match status" value="1"/>
</dbReference>
<dbReference type="EC" id="3.4.21.53" evidence="11"/>
<dbReference type="FunFam" id="3.30.230.10:FF:000015">
    <property type="entry name" value="Lon protease homolog, mitochondrial"/>
    <property type="match status" value="1"/>
</dbReference>
<sequence>MQGFAAAPKTLLSPPILQPNCFNGAPSPPKLGLGIPQSSVSTVILPPRSSPMLKLLSSSACLRSRAQHALTQSPSLSCLRPANSLLLGALNSLRGLSRSSPSSCQRAFFCSDSSGDGGDPAAVAEGKVAEAESDASEKASSAIVPTYPRPEDYLTVLALPLPHRPLFPGFYMPIYVKDPKLLAALQESRKRQAPYAGAFLLKDDPGADPSVGAGSESDKSIHDVKGKELFDRLHEVGTLAQISSIQGDQVVLVGHRRLRITEMASEDPLTVKVDHLKELPYDKDDDTIKATSFEVISTLRDVLKTSSLWRDHVQTYTQHIGDFNYARLADFGAAISGANKLQCQAVLEELDVYKRLKLTLELVKKEMEISRIQESIAKAIEEKISGEQRRYLLNEQLKAIKKELGVETDDKTALSAKFRERIESNKEKIPAHVMQVIEEELTKLQLLEASSSEFNVTRNYLDWLTALPWGNYSDENFDVLRAQTILDEDHYGLSDVKERILEFIAVGKLRGTSQGKIICLSGPPGVGKTSIGRSIARALNRKFFRFSVGGLADVAEIKGHRRTYIGAMPGKMVQCLKNVGTANPLVLIDEIDKLGRGHAGDPASALLELLDPEQNANFLDHYLDVPIDLSKVLFVCTANVVETIPNPLLDRMEVIAIAGYITDEKVHIARDYLEKSTQEACGIKPEQVEVTDAALLALIENYCREAGVRNLQKQIEKIYRKIALQLVRQGEQKTVPANAEGEGVGLTEAKVEPDEDSSPRRSEGDSQNIADKVETSSSVDETSVASLEVEQVQQPSDQSTELKDPTDFEEKQGTEATKTLEKITVDTSNLADYVGKPVFHAERIYEQTPVGVVMGLAWTAMGGSTLYIETILVEQGEGKGALHVTGQLGDVMKESAQIAHTVARTILLEKEPDNQFFANSKLHLHVPAGATPKDGPSAGCTMITSMLSLAMKRSVKKDLAMTGELTLTGKILPIGGVKEKTIAARRSEVKTIIFPSANRRDFDELAPNVKEGLDVHFVDDYNQIFNIALGEDPKRED</sequence>
<dbReference type="Pfam" id="PF00004">
    <property type="entry name" value="AAA"/>
    <property type="match status" value="1"/>
</dbReference>
<dbReference type="HAMAP" id="MF_03120">
    <property type="entry name" value="lonm_euk"/>
    <property type="match status" value="1"/>
</dbReference>
<dbReference type="GO" id="GO:0051131">
    <property type="term" value="P:chaperone-mediated protein complex assembly"/>
    <property type="evidence" value="ECO:0007669"/>
    <property type="project" value="UniProtKB-UniRule"/>
</dbReference>
<evidence type="ECO:0000313" key="19">
    <source>
        <dbReference type="Proteomes" id="UP000515151"/>
    </source>
</evidence>
<dbReference type="GO" id="GO:0006515">
    <property type="term" value="P:protein quality control for misfolded or incompletely synthesized proteins"/>
    <property type="evidence" value="ECO:0007669"/>
    <property type="project" value="UniProtKB-UniRule"/>
</dbReference>
<dbReference type="SMART" id="SM00464">
    <property type="entry name" value="LON"/>
    <property type="match status" value="1"/>
</dbReference>
<dbReference type="SUPFAM" id="SSF88697">
    <property type="entry name" value="PUA domain-like"/>
    <property type="match status" value="1"/>
</dbReference>
<dbReference type="GO" id="GO:0007005">
    <property type="term" value="P:mitochondrion organization"/>
    <property type="evidence" value="ECO:0007669"/>
    <property type="project" value="TreeGrafter"/>
</dbReference>
<feature type="active site" evidence="11 12">
    <location>
        <position position="980"/>
    </location>
</feature>
<organism evidence="17 18">
    <name type="scientific">Punica granatum</name>
    <name type="common">Pomegranate</name>
    <dbReference type="NCBI Taxonomy" id="22663"/>
    <lineage>
        <taxon>Eukaryota</taxon>
        <taxon>Viridiplantae</taxon>
        <taxon>Streptophyta</taxon>
        <taxon>Embryophyta</taxon>
        <taxon>Tracheophyta</taxon>
        <taxon>Spermatophyta</taxon>
        <taxon>Magnoliopsida</taxon>
        <taxon>eudicotyledons</taxon>
        <taxon>Gunneridae</taxon>
        <taxon>Pentapetalae</taxon>
        <taxon>rosids</taxon>
        <taxon>malvids</taxon>
        <taxon>Myrtales</taxon>
        <taxon>Lythraceae</taxon>
        <taxon>Punica</taxon>
    </lineage>
</organism>
<dbReference type="InterPro" id="IPR046336">
    <property type="entry name" value="Lon_prtase_N_sf"/>
</dbReference>
<dbReference type="InterPro" id="IPR027417">
    <property type="entry name" value="P-loop_NTPase"/>
</dbReference>
<reference evidence="18" key="1">
    <citation type="journal article" date="2017" name="Plant J.">
        <title>The pomegranate (Punica granatum L.) genome and the genomics of punicalagin biosynthesis.</title>
        <authorList>
            <person name="Qin G."/>
            <person name="Xu C."/>
            <person name="Ming R."/>
            <person name="Tang H."/>
            <person name="Guyot R."/>
            <person name="Kramer E.M."/>
            <person name="Hu Y."/>
            <person name="Yi X."/>
            <person name="Qi Y."/>
            <person name="Xu X."/>
            <person name="Gao Z."/>
            <person name="Pan H."/>
            <person name="Jian J."/>
            <person name="Tian Y."/>
            <person name="Yue Z."/>
            <person name="Xu Y."/>
        </authorList>
    </citation>
    <scope>NUCLEOTIDE SEQUENCE [LARGE SCALE GENOMIC DNA]</scope>
    <source>
        <strain evidence="18">cv. Dabenzi</strain>
    </source>
</reference>
<keyword evidence="7 11" id="KW-0238">DNA-binding</keyword>
<protein>
    <recommendedName>
        <fullName evidence="11">Lon protease homolog, mitochondrial</fullName>
        <ecNumber evidence="11">3.4.21.53</ecNumber>
    </recommendedName>
</protein>
<keyword evidence="5 11" id="KW-0720">Serine protease</keyword>
<dbReference type="GO" id="GO:0070407">
    <property type="term" value="P:oxidation-dependent protein catabolic process"/>
    <property type="evidence" value="ECO:0007669"/>
    <property type="project" value="UniProtKB-UniRule"/>
</dbReference>
<feature type="domain" description="Lon proteolytic" evidence="15">
    <location>
        <begin position="847"/>
        <end position="1031"/>
    </location>
</feature>
<dbReference type="GO" id="GO:0034599">
    <property type="term" value="P:cellular response to oxidative stress"/>
    <property type="evidence" value="ECO:0007669"/>
    <property type="project" value="UniProtKB-UniRule"/>
</dbReference>
<dbReference type="PROSITE" id="PS51787">
    <property type="entry name" value="LON_N"/>
    <property type="match status" value="1"/>
</dbReference>
<dbReference type="GO" id="GO:0016887">
    <property type="term" value="F:ATP hydrolysis activity"/>
    <property type="evidence" value="ECO:0007669"/>
    <property type="project" value="UniProtKB-UniRule"/>
</dbReference>